<evidence type="ECO:0000256" key="2">
    <source>
        <dbReference type="ARBA" id="ARBA00009007"/>
    </source>
</evidence>
<keyword evidence="3" id="KW-0964">Secreted</keyword>
<organism evidence="6 7">
    <name type="scientific">Candidatus Protochlamydia amoebophila</name>
    <dbReference type="NCBI Taxonomy" id="362787"/>
    <lineage>
        <taxon>Bacteria</taxon>
        <taxon>Pseudomonadati</taxon>
        <taxon>Chlamydiota</taxon>
        <taxon>Chlamydiia</taxon>
        <taxon>Parachlamydiales</taxon>
        <taxon>Parachlamydiaceae</taxon>
        <taxon>Candidatus Protochlamydia</taxon>
    </lineage>
</organism>
<dbReference type="Pfam" id="PF05925">
    <property type="entry name" value="IpgD"/>
    <property type="match status" value="1"/>
</dbReference>
<keyword evidence="5" id="KW-0843">Virulence</keyword>
<gene>
    <name evidence="6" type="ORF">DB44_DZ00010</name>
</gene>
<sequence length="163" mass="18079">MINNEKIGLPEERAKLQSLLDDITFLMESPKAYLDGDNQYEIGAKIINLSNGMDNIQKGTKCAFNCMSGKDRTGMMDGVAKTFAIMNEINGKFPSHEELKSDPEVRKQFREIFVPIMKEMGGLDITRINTGATGYKVGKEAKLAGLPEEEFLEMMGLSKTTSS</sequence>
<comment type="similarity">
    <text evidence="2">Belongs to the phosphatase IpgD/SopB family.</text>
</comment>
<name>A0A0C1H8T3_9BACT</name>
<dbReference type="EMBL" id="JSAN01000098">
    <property type="protein sequence ID" value="KIC71288.1"/>
    <property type="molecule type" value="Genomic_DNA"/>
</dbReference>
<comment type="caution">
    <text evidence="6">The sequence shown here is derived from an EMBL/GenBank/DDBJ whole genome shotgun (WGS) entry which is preliminary data.</text>
</comment>
<protein>
    <submittedName>
        <fullName evidence="6">Uncharacterized protein</fullName>
    </submittedName>
</protein>
<comment type="subcellular location">
    <subcellularLocation>
        <location evidence="1">Secreted</location>
    </subcellularLocation>
</comment>
<dbReference type="AlphaFoldDB" id="A0A0C1H8T3"/>
<dbReference type="InterPro" id="IPR008108">
    <property type="entry name" value="IpgD/SopB"/>
</dbReference>
<keyword evidence="4" id="KW-0378">Hydrolase</keyword>
<evidence type="ECO:0000313" key="7">
    <source>
        <dbReference type="Proteomes" id="UP000031465"/>
    </source>
</evidence>
<accession>A0A0C1H8T3</accession>
<evidence type="ECO:0000256" key="5">
    <source>
        <dbReference type="ARBA" id="ARBA00023026"/>
    </source>
</evidence>
<dbReference type="PATRIC" id="fig|362787.3.peg.1537"/>
<dbReference type="GO" id="GO:0016791">
    <property type="term" value="F:phosphatase activity"/>
    <property type="evidence" value="ECO:0007669"/>
    <property type="project" value="InterPro"/>
</dbReference>
<evidence type="ECO:0000256" key="1">
    <source>
        <dbReference type="ARBA" id="ARBA00004613"/>
    </source>
</evidence>
<dbReference type="Proteomes" id="UP000031465">
    <property type="component" value="Unassembled WGS sequence"/>
</dbReference>
<reference evidence="6 7" key="1">
    <citation type="journal article" date="2014" name="Mol. Biol. Evol.">
        <title>Massive expansion of Ubiquitination-related gene families within the Chlamydiae.</title>
        <authorList>
            <person name="Domman D."/>
            <person name="Collingro A."/>
            <person name="Lagkouvardos I."/>
            <person name="Gehre L."/>
            <person name="Weinmaier T."/>
            <person name="Rattei T."/>
            <person name="Subtil A."/>
            <person name="Horn M."/>
        </authorList>
    </citation>
    <scope>NUCLEOTIDE SEQUENCE [LARGE SCALE GENOMIC DNA]</scope>
    <source>
        <strain evidence="6 7">EI2</strain>
    </source>
</reference>
<evidence type="ECO:0000256" key="4">
    <source>
        <dbReference type="ARBA" id="ARBA00022801"/>
    </source>
</evidence>
<evidence type="ECO:0000313" key="6">
    <source>
        <dbReference type="EMBL" id="KIC71288.1"/>
    </source>
</evidence>
<proteinExistence type="inferred from homology"/>
<evidence type="ECO:0000256" key="3">
    <source>
        <dbReference type="ARBA" id="ARBA00022525"/>
    </source>
</evidence>
<dbReference type="GO" id="GO:0005576">
    <property type="term" value="C:extracellular region"/>
    <property type="evidence" value="ECO:0007669"/>
    <property type="project" value="UniProtKB-SubCell"/>
</dbReference>